<accession>A0A922M6A1</accession>
<evidence type="ECO:0000259" key="2">
    <source>
        <dbReference type="Pfam" id="PF03258"/>
    </source>
</evidence>
<sequence length="295" mass="34082">MVQCKKCNKFVAAAKDEIIKCKGTCDAVFHKKCAAKTFFKNDKCEDCVNVPVVEPSSPDDSNIRSLLVDMNKKMEIMFSMEKKLSELTDLVDFISEKYDKLCETQSANEKKMRALENKNAYLEKCNKSLEDRINELEEKDKEKKVELAGLEKNNNEDISKVVTQIVHKLQLDPSEIEYAERVGREKPGTEKPLPVVVTLKSKQARNKWLELRKSNITNGQIYGTSYTNRVFINESLTRYKRSLLWATKLHLKKSYKYIWVQEGKVLIRKSDEQKKIILIRCESDIEKLLNNDASG</sequence>
<dbReference type="Pfam" id="PF03258">
    <property type="entry name" value="Baculo_FP"/>
    <property type="match status" value="1"/>
</dbReference>
<gene>
    <name evidence="4" type="ORF">HF086_001071</name>
</gene>
<comment type="caution">
    <text evidence="4">The sequence shown here is derived from an EMBL/GenBank/DDBJ whole genome shotgun (WGS) entry which is preliminary data.</text>
</comment>
<evidence type="ECO:0000256" key="1">
    <source>
        <dbReference type="SAM" id="Coils"/>
    </source>
</evidence>
<protein>
    <submittedName>
        <fullName evidence="4">Uncharacterized protein</fullName>
    </submittedName>
</protein>
<dbReference type="InterPro" id="IPR004941">
    <property type="entry name" value="FP_N"/>
</dbReference>
<reference evidence="4" key="1">
    <citation type="journal article" date="2021" name="G3 (Bethesda)">
        <title>Genome and transcriptome analysis of the beet armyworm Spodoptera exigua reveals targets for pest control. .</title>
        <authorList>
            <person name="Simon S."/>
            <person name="Breeschoten T."/>
            <person name="Jansen H.J."/>
            <person name="Dirks R.P."/>
            <person name="Schranz M.E."/>
            <person name="Ros V.I.D."/>
        </authorList>
    </citation>
    <scope>NUCLEOTIDE SEQUENCE</scope>
    <source>
        <strain evidence="4">TB_SE_WUR_2020</strain>
    </source>
</reference>
<organism evidence="4 5">
    <name type="scientific">Spodoptera exigua</name>
    <name type="common">Beet armyworm</name>
    <name type="synonym">Noctua fulgens</name>
    <dbReference type="NCBI Taxonomy" id="7107"/>
    <lineage>
        <taxon>Eukaryota</taxon>
        <taxon>Metazoa</taxon>
        <taxon>Ecdysozoa</taxon>
        <taxon>Arthropoda</taxon>
        <taxon>Hexapoda</taxon>
        <taxon>Insecta</taxon>
        <taxon>Pterygota</taxon>
        <taxon>Neoptera</taxon>
        <taxon>Endopterygota</taxon>
        <taxon>Lepidoptera</taxon>
        <taxon>Glossata</taxon>
        <taxon>Ditrysia</taxon>
        <taxon>Noctuoidea</taxon>
        <taxon>Noctuidae</taxon>
        <taxon>Amphipyrinae</taxon>
        <taxon>Spodoptera</taxon>
    </lineage>
</organism>
<keyword evidence="1" id="KW-0175">Coiled coil</keyword>
<evidence type="ECO:0000313" key="5">
    <source>
        <dbReference type="Proteomes" id="UP000814243"/>
    </source>
</evidence>
<evidence type="ECO:0000313" key="4">
    <source>
        <dbReference type="EMBL" id="KAH9631136.1"/>
    </source>
</evidence>
<dbReference type="Pfam" id="PF25298">
    <property type="entry name" value="Baculo_FP_2nd"/>
    <property type="match status" value="1"/>
</dbReference>
<dbReference type="Proteomes" id="UP000814243">
    <property type="component" value="Unassembled WGS sequence"/>
</dbReference>
<proteinExistence type="predicted"/>
<feature type="coiled-coil region" evidence="1">
    <location>
        <begin position="112"/>
        <end position="153"/>
    </location>
</feature>
<feature type="domain" description="FP protein N-terminal" evidence="2">
    <location>
        <begin position="143"/>
        <end position="223"/>
    </location>
</feature>
<dbReference type="AlphaFoldDB" id="A0A922M6A1"/>
<evidence type="ECO:0000259" key="3">
    <source>
        <dbReference type="Pfam" id="PF25298"/>
    </source>
</evidence>
<dbReference type="EMBL" id="JACEFF010000775">
    <property type="protein sequence ID" value="KAH9631136.1"/>
    <property type="molecule type" value="Genomic_DNA"/>
</dbReference>
<feature type="domain" description="FP protein C-terminal" evidence="3">
    <location>
        <begin position="237"/>
        <end position="289"/>
    </location>
</feature>
<name>A0A922M6A1_SPOEX</name>
<dbReference type="InterPro" id="IPR057251">
    <property type="entry name" value="FP_C"/>
</dbReference>